<sequence length="543" mass="60577">MKPLVVLLAAAAAMLDLTQLKQMSARFAPVKLAYDTSALSRGDQKALAKLIEAARVLNAIFMDQLWSGDRALYAQLQKDTSPLGRERLHYFWLNKGPWSDLDDHKAFIPGVPERKPLGANFYPEDMTREEFEKWVKTLSPAQQQEATGFFTVIRRDDERALVAVPYSRASGGYGLDLRTAAGLLKEASRLTDNSSLRKFLSLRADALLSNDYYASDLAWMELDSPLDITIGPYETYNDELFGYKAAFEAYITIRDDRETDRLKAFASRLQEVENNLPIDTRYRNPKLGAAAPIRVVNEVLASGDGAHGVRTAAFNLPNDERVVHEKGSKRVMLKNVQDAKFRTILTPIAARVLPKADQPSLSFDSFFAHILAHELSHGIGPQQIQAAGRITSPRQQLKELYAAVEEAKADVTGLFMLQYLYDHGLDHSSDAERQLYTTFLASAFRSVRFGQMEAHGRGVAMQFNYLSDRGAFVAHADGTFSVEFGKIKGAVRDLAHDLLTIEALGDYSGAKRMLDTLAVVRPPMQRALDRLKDIPTDIDPTNE</sequence>
<dbReference type="GO" id="GO:0008239">
    <property type="term" value="F:dipeptidyl-peptidase activity"/>
    <property type="evidence" value="ECO:0007669"/>
    <property type="project" value="TreeGrafter"/>
</dbReference>
<dbReference type="PANTHER" id="PTHR23422:SF9">
    <property type="entry name" value="ZN-DEPENDENT HYDROLASE"/>
    <property type="match status" value="1"/>
</dbReference>
<evidence type="ECO:0000256" key="1">
    <source>
        <dbReference type="ARBA" id="ARBA00022723"/>
    </source>
</evidence>
<dbReference type="GO" id="GO:0046872">
    <property type="term" value="F:metal ion binding"/>
    <property type="evidence" value="ECO:0007669"/>
    <property type="project" value="UniProtKB-KW"/>
</dbReference>
<gene>
    <name evidence="3" type="ORF">HRJ53_27000</name>
</gene>
<keyword evidence="2" id="KW-0378">Hydrolase</keyword>
<evidence type="ECO:0000313" key="3">
    <source>
        <dbReference type="EMBL" id="MBA0088653.1"/>
    </source>
</evidence>
<evidence type="ECO:0000313" key="4">
    <source>
        <dbReference type="Proteomes" id="UP000567293"/>
    </source>
</evidence>
<protein>
    <recommendedName>
        <fullName evidence="5">MutT/NUDIX family protein</fullName>
    </recommendedName>
</protein>
<organism evidence="3 4">
    <name type="scientific">Candidatus Acidiferrum panamense</name>
    <dbReference type="NCBI Taxonomy" id="2741543"/>
    <lineage>
        <taxon>Bacteria</taxon>
        <taxon>Pseudomonadati</taxon>
        <taxon>Acidobacteriota</taxon>
        <taxon>Terriglobia</taxon>
        <taxon>Candidatus Acidiferrales</taxon>
        <taxon>Candidatus Acidiferrum</taxon>
    </lineage>
</organism>
<name>A0A7V8NW93_9BACT</name>
<dbReference type="Proteomes" id="UP000567293">
    <property type="component" value="Unassembled WGS sequence"/>
</dbReference>
<evidence type="ECO:0008006" key="5">
    <source>
        <dbReference type="Google" id="ProtNLM"/>
    </source>
</evidence>
<reference evidence="3" key="1">
    <citation type="submission" date="2020-06" db="EMBL/GenBank/DDBJ databases">
        <title>Legume-microbial interactions unlock mineral nutrients during tropical forest succession.</title>
        <authorList>
            <person name="Epihov D.Z."/>
        </authorList>
    </citation>
    <scope>NUCLEOTIDE SEQUENCE [LARGE SCALE GENOMIC DNA]</scope>
    <source>
        <strain evidence="3">Pan2503</strain>
    </source>
</reference>
<accession>A0A7V8NW93</accession>
<evidence type="ECO:0000256" key="2">
    <source>
        <dbReference type="ARBA" id="ARBA00022801"/>
    </source>
</evidence>
<dbReference type="AlphaFoldDB" id="A0A7V8NW93"/>
<dbReference type="PANTHER" id="PTHR23422">
    <property type="entry name" value="DIPEPTIDYL PEPTIDASE III-RELATED"/>
    <property type="match status" value="1"/>
</dbReference>
<proteinExistence type="predicted"/>
<keyword evidence="1" id="KW-0479">Metal-binding</keyword>
<comment type="caution">
    <text evidence="3">The sequence shown here is derived from an EMBL/GenBank/DDBJ whole genome shotgun (WGS) entry which is preliminary data.</text>
</comment>
<dbReference type="GO" id="GO:0005737">
    <property type="term" value="C:cytoplasm"/>
    <property type="evidence" value="ECO:0007669"/>
    <property type="project" value="TreeGrafter"/>
</dbReference>
<keyword evidence="4" id="KW-1185">Reference proteome</keyword>
<dbReference type="Pfam" id="PF03571">
    <property type="entry name" value="Peptidase_M49"/>
    <property type="match status" value="1"/>
</dbReference>
<dbReference type="EMBL" id="JACDQQ010002612">
    <property type="protein sequence ID" value="MBA0088653.1"/>
    <property type="molecule type" value="Genomic_DNA"/>
</dbReference>
<dbReference type="InterPro" id="IPR039461">
    <property type="entry name" value="Peptidase_M49"/>
</dbReference>
<dbReference type="Gene3D" id="3.30.540.30">
    <property type="match status" value="1"/>
</dbReference>